<dbReference type="EMBL" id="BNCP01000004">
    <property type="protein sequence ID" value="GIL73277.1"/>
    <property type="molecule type" value="Genomic_DNA"/>
</dbReference>
<dbReference type="SUPFAM" id="SSF50891">
    <property type="entry name" value="Cyclophilin-like"/>
    <property type="match status" value="1"/>
</dbReference>
<dbReference type="InterPro" id="IPR044185">
    <property type="entry name" value="CYP26-2-like"/>
</dbReference>
<accession>A0A8J4DBQ3</accession>
<dbReference type="GO" id="GO:0003755">
    <property type="term" value="F:peptidyl-prolyl cis-trans isomerase activity"/>
    <property type="evidence" value="ECO:0007669"/>
    <property type="project" value="InterPro"/>
</dbReference>
<organism evidence="3 4">
    <name type="scientific">Volvox reticuliferus</name>
    <dbReference type="NCBI Taxonomy" id="1737510"/>
    <lineage>
        <taxon>Eukaryota</taxon>
        <taxon>Viridiplantae</taxon>
        <taxon>Chlorophyta</taxon>
        <taxon>core chlorophytes</taxon>
        <taxon>Chlorophyceae</taxon>
        <taxon>CS clade</taxon>
        <taxon>Chlamydomonadales</taxon>
        <taxon>Volvocaceae</taxon>
        <taxon>Volvox</taxon>
    </lineage>
</organism>
<sequence length="365" mass="38761">MFGSLVQPSLRKLGRRAHAYERGSSSDTRNTFNCRAAAVHYSSGQTLHAAKVVDRRQVLTVLLASAALLLPSPPAMAEESLAEASPLPAAAAEVETLGQVVQISQSADFTSAPLAAPAPSQQASEVVLAPQPSTSGGSGSAVARGPTQVFMDITINGEPAGRITIELFADVPGGASRFAELAAGRQGVDYRLTKFNGVLPTYIRNDGLNRLSYSATEVSPISSGDSLDALEAELDRQTRRHDQSGLVSLIVRERDARPVKERLVARDGKFITVLEQAGEAPNGTQFTITTSASPELDQTNLIIGRLVEGDVLLKRIAALPVNKPRNDNPYFQAGKAMGDKRAVTAERAFYRPFQKVVVASSGVLS</sequence>
<dbReference type="EMBL" id="BNCQ01000006">
    <property type="protein sequence ID" value="GIL99730.1"/>
    <property type="molecule type" value="Genomic_DNA"/>
</dbReference>
<evidence type="ECO:0000313" key="2">
    <source>
        <dbReference type="EMBL" id="GIL73277.1"/>
    </source>
</evidence>
<dbReference type="Pfam" id="PF00160">
    <property type="entry name" value="Pro_isomerase"/>
    <property type="match status" value="1"/>
</dbReference>
<comment type="caution">
    <text evidence="3">The sequence shown here is derived from an EMBL/GenBank/DDBJ whole genome shotgun (WGS) entry which is preliminary data.</text>
</comment>
<protein>
    <recommendedName>
        <fullName evidence="1">PPIase cyclophilin-type domain-containing protein</fullName>
    </recommendedName>
</protein>
<dbReference type="PANTHER" id="PTHR47724:SF1">
    <property type="entry name" value="PEPTIDYL-PROLYL CIS-TRANS ISOMERASE CYP26-2, CHLOROPLASTIC"/>
    <property type="match status" value="1"/>
</dbReference>
<dbReference type="InterPro" id="IPR029000">
    <property type="entry name" value="Cyclophilin-like_dom_sf"/>
</dbReference>
<dbReference type="AlphaFoldDB" id="A0A8J4DBQ3"/>
<dbReference type="Proteomes" id="UP000747110">
    <property type="component" value="Unassembled WGS sequence"/>
</dbReference>
<evidence type="ECO:0000313" key="5">
    <source>
        <dbReference type="Proteomes" id="UP000747110"/>
    </source>
</evidence>
<proteinExistence type="predicted"/>
<dbReference type="GO" id="GO:0009507">
    <property type="term" value="C:chloroplast"/>
    <property type="evidence" value="ECO:0007669"/>
    <property type="project" value="TreeGrafter"/>
</dbReference>
<dbReference type="Gene3D" id="2.40.100.10">
    <property type="entry name" value="Cyclophilin-like"/>
    <property type="match status" value="1"/>
</dbReference>
<dbReference type="Proteomes" id="UP000722791">
    <property type="component" value="Unassembled WGS sequence"/>
</dbReference>
<dbReference type="PROSITE" id="PS50072">
    <property type="entry name" value="CSA_PPIASE_2"/>
    <property type="match status" value="1"/>
</dbReference>
<keyword evidence="5" id="KW-1185">Reference proteome</keyword>
<evidence type="ECO:0000259" key="1">
    <source>
        <dbReference type="PROSITE" id="PS50072"/>
    </source>
</evidence>
<evidence type="ECO:0000313" key="3">
    <source>
        <dbReference type="EMBL" id="GIL99730.1"/>
    </source>
</evidence>
<gene>
    <name evidence="2" type="ORF">Vretifemale_3497</name>
    <name evidence="3" type="ORF">Vretimale_4870</name>
</gene>
<name>A0A8J4DBQ3_9CHLO</name>
<dbReference type="InterPro" id="IPR002130">
    <property type="entry name" value="Cyclophilin-type_PPIase_dom"/>
</dbReference>
<evidence type="ECO:0000313" key="4">
    <source>
        <dbReference type="Proteomes" id="UP000722791"/>
    </source>
</evidence>
<feature type="domain" description="PPIase cyclophilin-type" evidence="1">
    <location>
        <begin position="150"/>
        <end position="363"/>
    </location>
</feature>
<dbReference type="PANTHER" id="PTHR47724">
    <property type="entry name" value="PEPTIDYL-PROLYL CIS-TRANS ISOMERASE CYP26-2, CHLOROPLASTIC"/>
    <property type="match status" value="1"/>
</dbReference>
<reference evidence="3" key="1">
    <citation type="journal article" date="2021" name="Proc. Natl. Acad. Sci. U.S.A.">
        <title>Three genomes in the algal genus Volvox reveal the fate of a haploid sex-determining region after a transition to homothallism.</title>
        <authorList>
            <person name="Yamamoto K."/>
            <person name="Hamaji T."/>
            <person name="Kawai-Toyooka H."/>
            <person name="Matsuzaki R."/>
            <person name="Takahashi F."/>
            <person name="Nishimura Y."/>
            <person name="Kawachi M."/>
            <person name="Noguchi H."/>
            <person name="Minakuchi Y."/>
            <person name="Umen J.G."/>
            <person name="Toyoda A."/>
            <person name="Nozaki H."/>
        </authorList>
    </citation>
    <scope>NUCLEOTIDE SEQUENCE</scope>
    <source>
        <strain evidence="3">NIES-3785</strain>
        <strain evidence="2">NIES-3786</strain>
    </source>
</reference>
<dbReference type="OrthoDB" id="252722at2759"/>